<dbReference type="PANTHER" id="PTHR13774:SF39">
    <property type="entry name" value="BIOSYNTHESIS PROTEIN, PUTATIVE-RELATED"/>
    <property type="match status" value="1"/>
</dbReference>
<accession>A0A2M8W694</accession>
<dbReference type="SUPFAM" id="SSF54506">
    <property type="entry name" value="Diaminopimelate epimerase-like"/>
    <property type="match status" value="1"/>
</dbReference>
<dbReference type="PIRSF" id="PIRSF016184">
    <property type="entry name" value="PhzC_PhzF"/>
    <property type="match status" value="1"/>
</dbReference>
<dbReference type="GO" id="GO:0016853">
    <property type="term" value="F:isomerase activity"/>
    <property type="evidence" value="ECO:0007669"/>
    <property type="project" value="UniProtKB-KW"/>
</dbReference>
<dbReference type="OrthoDB" id="9788221at2"/>
<dbReference type="PANTHER" id="PTHR13774">
    <property type="entry name" value="PHENAZINE BIOSYNTHESIS PROTEIN"/>
    <property type="match status" value="1"/>
</dbReference>
<dbReference type="GO" id="GO:0005737">
    <property type="term" value="C:cytoplasm"/>
    <property type="evidence" value="ECO:0007669"/>
    <property type="project" value="TreeGrafter"/>
</dbReference>
<reference evidence="4 5" key="1">
    <citation type="submission" date="2017-11" db="EMBL/GenBank/DDBJ databases">
        <title>Genomic Encyclopedia of Archaeal and Bacterial Type Strains, Phase II (KMG-II): From Individual Species to Whole Genera.</title>
        <authorList>
            <person name="Goeker M."/>
        </authorList>
    </citation>
    <scope>NUCLEOTIDE SEQUENCE [LARGE SCALE GENOMIC DNA]</scope>
    <source>
        <strain evidence="4 5">DSM 29128</strain>
    </source>
</reference>
<dbReference type="RefSeq" id="WP_100368701.1">
    <property type="nucleotide sequence ID" value="NZ_PGTY01000002.1"/>
</dbReference>
<dbReference type="AlphaFoldDB" id="A0A2M8W694"/>
<sequence length="279" mass="29273">MNVQRIAAFSQGNAGGNPAGVVLLDAPVPAADMARVAAEVGYSETAFAVPQDNDGRNWRVRYFAPESEVPFCGHATIALGAALGQHKGAGTYHLTLNDAQITVDAQKTGADIIATLSSPPTRSQDISDAELQDVLSLMGLTHDDLSPRLAPARIHGGADHIVLPLKSRQTLAAMDYGLDAGRKVMRKHGLVTVMLVYIEADQSFVVRNAFASGGVLEDPATGAAAAAFAGYLRDQDWPHGGAFSIRQGEDMGSPSLIKVTLDDNKGSSVRVSGGTRLIT</sequence>
<dbReference type="InterPro" id="IPR003719">
    <property type="entry name" value="Phenazine_PhzF-like"/>
</dbReference>
<comment type="caution">
    <text evidence="4">The sequence shown here is derived from an EMBL/GenBank/DDBJ whole genome shotgun (WGS) entry which is preliminary data.</text>
</comment>
<keyword evidence="5" id="KW-1185">Reference proteome</keyword>
<organism evidence="4 5">
    <name type="scientific">Yoonia maricola</name>
    <dbReference type="NCBI Taxonomy" id="420999"/>
    <lineage>
        <taxon>Bacteria</taxon>
        <taxon>Pseudomonadati</taxon>
        <taxon>Pseudomonadota</taxon>
        <taxon>Alphaproteobacteria</taxon>
        <taxon>Rhodobacterales</taxon>
        <taxon>Paracoccaceae</taxon>
        <taxon>Yoonia</taxon>
    </lineage>
</organism>
<dbReference type="NCBIfam" id="TIGR00654">
    <property type="entry name" value="PhzF_family"/>
    <property type="match status" value="1"/>
</dbReference>
<name>A0A2M8W694_9RHOB</name>
<evidence type="ECO:0000256" key="3">
    <source>
        <dbReference type="PIRSR" id="PIRSR016184-1"/>
    </source>
</evidence>
<keyword evidence="2" id="KW-0413">Isomerase</keyword>
<gene>
    <name evidence="4" type="ORF">BC777_2781</name>
</gene>
<dbReference type="Proteomes" id="UP000228531">
    <property type="component" value="Unassembled WGS sequence"/>
</dbReference>
<dbReference type="Pfam" id="PF02567">
    <property type="entry name" value="PhzC-PhzF"/>
    <property type="match status" value="1"/>
</dbReference>
<evidence type="ECO:0000313" key="5">
    <source>
        <dbReference type="Proteomes" id="UP000228531"/>
    </source>
</evidence>
<evidence type="ECO:0000313" key="4">
    <source>
        <dbReference type="EMBL" id="PJI86412.1"/>
    </source>
</evidence>
<feature type="active site" evidence="3">
    <location>
        <position position="44"/>
    </location>
</feature>
<dbReference type="Gene3D" id="3.10.310.10">
    <property type="entry name" value="Diaminopimelate Epimerase, Chain A, domain 1"/>
    <property type="match status" value="2"/>
</dbReference>
<proteinExistence type="inferred from homology"/>
<dbReference type="EMBL" id="PGTY01000002">
    <property type="protein sequence ID" value="PJI86412.1"/>
    <property type="molecule type" value="Genomic_DNA"/>
</dbReference>
<evidence type="ECO:0000256" key="1">
    <source>
        <dbReference type="ARBA" id="ARBA00008270"/>
    </source>
</evidence>
<protein>
    <submittedName>
        <fullName evidence="4">PhzF family phenazine biosynthesis protein</fullName>
    </submittedName>
</protein>
<comment type="similarity">
    <text evidence="1">Belongs to the PhzF family.</text>
</comment>
<evidence type="ECO:0000256" key="2">
    <source>
        <dbReference type="ARBA" id="ARBA00023235"/>
    </source>
</evidence>